<keyword evidence="4" id="KW-0496">Mitochondrion</keyword>
<dbReference type="OrthoDB" id="6220758at2759"/>
<feature type="compositionally biased region" description="Low complexity" evidence="7">
    <location>
        <begin position="33"/>
        <end position="43"/>
    </location>
</feature>
<protein>
    <recommendedName>
        <fullName evidence="6">Large ribosomal subunit protein mL50</fullName>
    </recommendedName>
</protein>
<name>A0A545V823_9HYPO</name>
<comment type="subcellular location">
    <subcellularLocation>
        <location evidence="1">Mitochondrion</location>
    </subcellularLocation>
</comment>
<evidence type="ECO:0000256" key="7">
    <source>
        <dbReference type="SAM" id="MobiDB-lite"/>
    </source>
</evidence>
<comment type="similarity">
    <text evidence="2">Belongs to the mitochondrion-specific ribosomal protein mL50 family.</text>
</comment>
<gene>
    <name evidence="8" type="ORF">IF1G_03609</name>
</gene>
<dbReference type="GO" id="GO:0005840">
    <property type="term" value="C:ribosome"/>
    <property type="evidence" value="ECO:0007669"/>
    <property type="project" value="UniProtKB-KW"/>
</dbReference>
<dbReference type="Proteomes" id="UP000315783">
    <property type="component" value="Unassembled WGS sequence"/>
</dbReference>
<feature type="compositionally biased region" description="Polar residues" evidence="7">
    <location>
        <begin position="44"/>
        <end position="56"/>
    </location>
</feature>
<dbReference type="Pfam" id="PF10501">
    <property type="entry name" value="Ribosomal_L50"/>
    <property type="match status" value="1"/>
</dbReference>
<keyword evidence="5" id="KW-0687">Ribonucleoprotein</keyword>
<keyword evidence="9" id="KW-1185">Reference proteome</keyword>
<dbReference type="STRING" id="43265.A0A545V823"/>
<keyword evidence="3 8" id="KW-0689">Ribosomal protein</keyword>
<reference evidence="8 9" key="1">
    <citation type="journal article" date="2019" name="Appl. Microbiol. Biotechnol.">
        <title>Genome sequence of Isaria javanica and comparative genome analysis insights into family S53 peptidase evolution in fungal entomopathogens.</title>
        <authorList>
            <person name="Lin R."/>
            <person name="Zhang X."/>
            <person name="Xin B."/>
            <person name="Zou M."/>
            <person name="Gao Y."/>
            <person name="Qin F."/>
            <person name="Hu Q."/>
            <person name="Xie B."/>
            <person name="Cheng X."/>
        </authorList>
    </citation>
    <scope>NUCLEOTIDE SEQUENCE [LARGE SCALE GENOMIC DNA]</scope>
    <source>
        <strain evidence="8 9">IJ1G</strain>
    </source>
</reference>
<dbReference type="GO" id="GO:1990904">
    <property type="term" value="C:ribonucleoprotein complex"/>
    <property type="evidence" value="ECO:0007669"/>
    <property type="project" value="UniProtKB-KW"/>
</dbReference>
<dbReference type="InterPro" id="IPR018305">
    <property type="entry name" value="Ribosomal_m50"/>
</dbReference>
<proteinExistence type="inferred from homology"/>
<evidence type="ECO:0000256" key="1">
    <source>
        <dbReference type="ARBA" id="ARBA00004173"/>
    </source>
</evidence>
<evidence type="ECO:0000256" key="3">
    <source>
        <dbReference type="ARBA" id="ARBA00022980"/>
    </source>
</evidence>
<sequence>MNPAMPRISWVRGLQSLHRASSATSRRTAAAAAATGSLAAARSISTTPAQSSTKNTEWVRSKLWKDGEAPGAADPYTQRPDDVPEDSAVTRLPREALDAASTTDPSDRRPLAVRRSRLPFPAGRNEAATPEEVAATDPAYEPATSLEDLAEMGTLSEWWEQPGHWSELDEFAAFASAEKVTDKAAIEVYYRRALVEVLALQETGALGAWAAQKWPEGSREDLDAALDVEIVAQDGAASAVLKGDVAAVAARLQQTPEAAAATTTTMAEGATARPERISGEEAAEMIKAWDPSWKGIAVNDQMKFALRKRLYQLTGHLIPDAKLGAATTVGHLLVLTAKQPKAKRLAEILQKTEELQQLANVKLHDRRVSSIDKEVAVGRWKLIEEELAKRDLPITGLANLSRNRERERLMGKV</sequence>
<evidence type="ECO:0000313" key="8">
    <source>
        <dbReference type="EMBL" id="TQV97866.1"/>
    </source>
</evidence>
<dbReference type="EMBL" id="SPUK01000004">
    <property type="protein sequence ID" value="TQV97866.1"/>
    <property type="molecule type" value="Genomic_DNA"/>
</dbReference>
<evidence type="ECO:0000256" key="6">
    <source>
        <dbReference type="ARBA" id="ARBA00035183"/>
    </source>
</evidence>
<evidence type="ECO:0000256" key="4">
    <source>
        <dbReference type="ARBA" id="ARBA00023128"/>
    </source>
</evidence>
<accession>A0A545V823</accession>
<evidence type="ECO:0000313" key="9">
    <source>
        <dbReference type="Proteomes" id="UP000315783"/>
    </source>
</evidence>
<evidence type="ECO:0000256" key="2">
    <source>
        <dbReference type="ARBA" id="ARBA00008860"/>
    </source>
</evidence>
<evidence type="ECO:0000256" key="5">
    <source>
        <dbReference type="ARBA" id="ARBA00023274"/>
    </source>
</evidence>
<feature type="region of interest" description="Disordered" evidence="7">
    <location>
        <begin position="33"/>
        <end position="139"/>
    </location>
</feature>
<dbReference type="AlphaFoldDB" id="A0A545V823"/>
<dbReference type="GO" id="GO:0005739">
    <property type="term" value="C:mitochondrion"/>
    <property type="evidence" value="ECO:0007669"/>
    <property type="project" value="UniProtKB-SubCell"/>
</dbReference>
<comment type="caution">
    <text evidence="8">The sequence shown here is derived from an EMBL/GenBank/DDBJ whole genome shotgun (WGS) entry which is preliminary data.</text>
</comment>
<organism evidence="8 9">
    <name type="scientific">Cordyceps javanica</name>
    <dbReference type="NCBI Taxonomy" id="43265"/>
    <lineage>
        <taxon>Eukaryota</taxon>
        <taxon>Fungi</taxon>
        <taxon>Dikarya</taxon>
        <taxon>Ascomycota</taxon>
        <taxon>Pezizomycotina</taxon>
        <taxon>Sordariomycetes</taxon>
        <taxon>Hypocreomycetidae</taxon>
        <taxon>Hypocreales</taxon>
        <taxon>Cordycipitaceae</taxon>
        <taxon>Cordyceps</taxon>
    </lineage>
</organism>
<feature type="compositionally biased region" description="Basic and acidic residues" evidence="7">
    <location>
        <begin position="57"/>
        <end position="68"/>
    </location>
</feature>